<accession>A0A1V0A9U1</accession>
<dbReference type="EMBL" id="CP017717">
    <property type="protein sequence ID" value="AQZ66965.1"/>
    <property type="molecule type" value="Genomic_DNA"/>
</dbReference>
<evidence type="ECO:0000313" key="2">
    <source>
        <dbReference type="EMBL" id="AQZ66965.1"/>
    </source>
</evidence>
<dbReference type="Proteomes" id="UP000190797">
    <property type="component" value="Chromosome"/>
</dbReference>
<dbReference type="RefSeq" id="WP_080043278.1">
    <property type="nucleotide sequence ID" value="NZ_CP017717.1"/>
</dbReference>
<keyword evidence="1" id="KW-0472">Membrane</keyword>
<protein>
    <recommendedName>
        <fullName evidence="4">SdpI family protein</fullName>
    </recommendedName>
</protein>
<feature type="transmembrane region" description="Helical" evidence="1">
    <location>
        <begin position="6"/>
        <end position="22"/>
    </location>
</feature>
<evidence type="ECO:0000313" key="3">
    <source>
        <dbReference type="Proteomes" id="UP000190797"/>
    </source>
</evidence>
<proteinExistence type="predicted"/>
<reference evidence="3" key="1">
    <citation type="journal article" date="2017" name="Med. Chem. Commun.">
        <title>Nonomuraea sp. ATCC 55076 harbours the largest actinomycete chromosome to date and the kistamicin biosynthetic gene cluster.</title>
        <authorList>
            <person name="Nazari B."/>
            <person name="Forneris C.C."/>
            <person name="Gibson M.I."/>
            <person name="Moon K."/>
            <person name="Schramma K.R."/>
            <person name="Seyedsayamdost M.R."/>
        </authorList>
    </citation>
    <scope>NUCLEOTIDE SEQUENCE [LARGE SCALE GENOMIC DNA]</scope>
    <source>
        <strain evidence="3">ATCC 55076</strain>
    </source>
</reference>
<dbReference type="AlphaFoldDB" id="A0A1V0A9U1"/>
<dbReference type="STRING" id="1909395.BKM31_40885"/>
<gene>
    <name evidence="2" type="ORF">BKM31_40885</name>
</gene>
<dbReference type="KEGG" id="noa:BKM31_40885"/>
<evidence type="ECO:0000256" key="1">
    <source>
        <dbReference type="SAM" id="Phobius"/>
    </source>
</evidence>
<name>A0A1V0A9U1_9ACTN</name>
<sequence>MNALPIVLALAALILIVLGWLGRAERLPRNGLAGVRTPSTMRSDAAWRAANKAAGIPIMAAGVVALAGAAATWLMPPGEDVTTVVYVVIGCLLVLVVVGGVMGVRAAGRVPG</sequence>
<feature type="transmembrane region" description="Helical" evidence="1">
    <location>
        <begin position="81"/>
        <end position="104"/>
    </location>
</feature>
<keyword evidence="1" id="KW-0812">Transmembrane</keyword>
<dbReference type="OrthoDB" id="3697642at2"/>
<organism evidence="2 3">
    <name type="scientific">[Actinomadura] parvosata subsp. kistnae</name>
    <dbReference type="NCBI Taxonomy" id="1909395"/>
    <lineage>
        <taxon>Bacteria</taxon>
        <taxon>Bacillati</taxon>
        <taxon>Actinomycetota</taxon>
        <taxon>Actinomycetes</taxon>
        <taxon>Streptosporangiales</taxon>
        <taxon>Streptosporangiaceae</taxon>
        <taxon>Nonomuraea</taxon>
    </lineage>
</organism>
<feature type="transmembrane region" description="Helical" evidence="1">
    <location>
        <begin position="53"/>
        <end position="75"/>
    </location>
</feature>
<evidence type="ECO:0008006" key="4">
    <source>
        <dbReference type="Google" id="ProtNLM"/>
    </source>
</evidence>
<keyword evidence="3" id="KW-1185">Reference proteome</keyword>
<keyword evidence="1" id="KW-1133">Transmembrane helix</keyword>
<dbReference type="Pfam" id="PF13630">
    <property type="entry name" value="SdpI"/>
    <property type="match status" value="1"/>
</dbReference>
<dbReference type="InterPro" id="IPR025962">
    <property type="entry name" value="SdpI/YhfL"/>
</dbReference>